<dbReference type="GO" id="GO:0016740">
    <property type="term" value="F:transferase activity"/>
    <property type="evidence" value="ECO:0007669"/>
    <property type="project" value="UniProtKB-KW"/>
</dbReference>
<accession>A0A2P2J9D8</accession>
<evidence type="ECO:0000313" key="2">
    <source>
        <dbReference type="EMBL" id="MBW90063.1"/>
    </source>
</evidence>
<dbReference type="EMBL" id="GGEC01009580">
    <property type="protein sequence ID" value="MBW90063.1"/>
    <property type="molecule type" value="Transcribed_RNA"/>
</dbReference>
<dbReference type="AlphaFoldDB" id="A0A2P2J9D8"/>
<feature type="compositionally biased region" description="Low complexity" evidence="1">
    <location>
        <begin position="33"/>
        <end position="53"/>
    </location>
</feature>
<organism evidence="2">
    <name type="scientific">Rhizophora mucronata</name>
    <name type="common">Asiatic mangrove</name>
    <dbReference type="NCBI Taxonomy" id="61149"/>
    <lineage>
        <taxon>Eukaryota</taxon>
        <taxon>Viridiplantae</taxon>
        <taxon>Streptophyta</taxon>
        <taxon>Embryophyta</taxon>
        <taxon>Tracheophyta</taxon>
        <taxon>Spermatophyta</taxon>
        <taxon>Magnoliopsida</taxon>
        <taxon>eudicotyledons</taxon>
        <taxon>Gunneridae</taxon>
        <taxon>Pentapetalae</taxon>
        <taxon>rosids</taxon>
        <taxon>fabids</taxon>
        <taxon>Malpighiales</taxon>
        <taxon>Rhizophoraceae</taxon>
        <taxon>Rhizophora</taxon>
    </lineage>
</organism>
<name>A0A2P2J9D8_RHIMU</name>
<protein>
    <submittedName>
        <fullName evidence="2">Quinate O-hydroxycinnamoyltransferase</fullName>
    </submittedName>
</protein>
<evidence type="ECO:0000256" key="1">
    <source>
        <dbReference type="SAM" id="MobiDB-lite"/>
    </source>
</evidence>
<feature type="compositionally biased region" description="Polar residues" evidence="1">
    <location>
        <begin position="16"/>
        <end position="32"/>
    </location>
</feature>
<reference evidence="2" key="1">
    <citation type="submission" date="2018-02" db="EMBL/GenBank/DDBJ databases">
        <title>Rhizophora mucronata_Transcriptome.</title>
        <authorList>
            <person name="Meera S.P."/>
            <person name="Sreeshan A."/>
            <person name="Augustine A."/>
        </authorList>
    </citation>
    <scope>NUCLEOTIDE SEQUENCE</scope>
    <source>
        <tissue evidence="2">Leaf</tissue>
    </source>
</reference>
<feature type="region of interest" description="Disordered" evidence="1">
    <location>
        <begin position="1"/>
        <end position="53"/>
    </location>
</feature>
<proteinExistence type="predicted"/>
<sequence length="53" mass="5494">MVGISCRSSRVGAKSPKSSMTELVSATTKSTPSPLQSISMRPSSSLRSRPAIG</sequence>
<keyword evidence="2" id="KW-0808">Transferase</keyword>